<dbReference type="EMBL" id="BAAACA010000034">
    <property type="protein sequence ID" value="GAA0612695.1"/>
    <property type="molecule type" value="Genomic_DNA"/>
</dbReference>
<sequence length="71" mass="7717">MGHWWENLLHKQSALWLKSRLPFTPGVMVTSVPWQLTSAAHADHPGVRAPGSVRRGEPATKRGGDAPAGHD</sequence>
<evidence type="ECO:0000313" key="2">
    <source>
        <dbReference type="EMBL" id="GAA0612695.1"/>
    </source>
</evidence>
<gene>
    <name evidence="2" type="ORF">GCM10010394_48180</name>
</gene>
<organism evidence="2 3">
    <name type="scientific">Streptomyces crystallinus</name>
    <dbReference type="NCBI Taxonomy" id="68191"/>
    <lineage>
        <taxon>Bacteria</taxon>
        <taxon>Bacillati</taxon>
        <taxon>Actinomycetota</taxon>
        <taxon>Actinomycetes</taxon>
        <taxon>Kitasatosporales</taxon>
        <taxon>Streptomycetaceae</taxon>
        <taxon>Streptomyces</taxon>
    </lineage>
</organism>
<reference evidence="2 3" key="1">
    <citation type="journal article" date="2019" name="Int. J. Syst. Evol. Microbiol.">
        <title>The Global Catalogue of Microorganisms (GCM) 10K type strain sequencing project: providing services to taxonomists for standard genome sequencing and annotation.</title>
        <authorList>
            <consortium name="The Broad Institute Genomics Platform"/>
            <consortium name="The Broad Institute Genome Sequencing Center for Infectious Disease"/>
            <person name="Wu L."/>
            <person name="Ma J."/>
        </authorList>
    </citation>
    <scope>NUCLEOTIDE SEQUENCE [LARGE SCALE GENOMIC DNA]</scope>
    <source>
        <strain evidence="2 3">JCM 5067</strain>
    </source>
</reference>
<keyword evidence="3" id="KW-1185">Reference proteome</keyword>
<comment type="caution">
    <text evidence="2">The sequence shown here is derived from an EMBL/GenBank/DDBJ whole genome shotgun (WGS) entry which is preliminary data.</text>
</comment>
<protein>
    <submittedName>
        <fullName evidence="2">Uncharacterized protein</fullName>
    </submittedName>
</protein>
<feature type="region of interest" description="Disordered" evidence="1">
    <location>
        <begin position="41"/>
        <end position="71"/>
    </location>
</feature>
<feature type="compositionally biased region" description="Basic and acidic residues" evidence="1">
    <location>
        <begin position="54"/>
        <end position="71"/>
    </location>
</feature>
<name>A0ABN1GJB9_9ACTN</name>
<dbReference type="Proteomes" id="UP001500668">
    <property type="component" value="Unassembled WGS sequence"/>
</dbReference>
<accession>A0ABN1GJB9</accession>
<evidence type="ECO:0000313" key="3">
    <source>
        <dbReference type="Proteomes" id="UP001500668"/>
    </source>
</evidence>
<evidence type="ECO:0000256" key="1">
    <source>
        <dbReference type="SAM" id="MobiDB-lite"/>
    </source>
</evidence>
<proteinExistence type="predicted"/>